<proteinExistence type="predicted"/>
<dbReference type="GO" id="GO:0016301">
    <property type="term" value="F:kinase activity"/>
    <property type="evidence" value="ECO:0007669"/>
    <property type="project" value="UniProtKB-KW"/>
</dbReference>
<dbReference type="Proteomes" id="UP001140949">
    <property type="component" value="Unassembled WGS sequence"/>
</dbReference>
<evidence type="ECO:0000313" key="3">
    <source>
        <dbReference type="Proteomes" id="UP001140949"/>
    </source>
</evidence>
<protein>
    <submittedName>
        <fullName evidence="2">Proline-rich receptor-like protein kinase PERK9</fullName>
    </submittedName>
</protein>
<keyword evidence="2" id="KW-0675">Receptor</keyword>
<reference evidence="2" key="1">
    <citation type="journal article" date="2023" name="GigaByte">
        <title>Genome assembly of the bearded iris, Iris pallida Lam.</title>
        <authorList>
            <person name="Bruccoleri R.E."/>
            <person name="Oakeley E.J."/>
            <person name="Faust A.M.E."/>
            <person name="Altorfer M."/>
            <person name="Dessus-Babus S."/>
            <person name="Burckhardt D."/>
            <person name="Oertli M."/>
            <person name="Naumann U."/>
            <person name="Petersen F."/>
            <person name="Wong J."/>
        </authorList>
    </citation>
    <scope>NUCLEOTIDE SEQUENCE</scope>
    <source>
        <strain evidence="2">GSM-AAB239-AS_SAM_17_03QT</strain>
    </source>
</reference>
<keyword evidence="2" id="KW-0418">Kinase</keyword>
<dbReference type="EMBL" id="JANAVB010009800">
    <property type="protein sequence ID" value="KAJ6839702.1"/>
    <property type="molecule type" value="Genomic_DNA"/>
</dbReference>
<sequence length="110" mass="12013">MAGDDGDRDLAGCGFGGDLDEGRGVWRIVVRWWRWCYGLWQSEGVEAVFRWCRWWNAVVVRGGTTRGWLKEEVVSDTAGVPSGREGSRGSGGCYGGGGQSRTPARSSAQR</sequence>
<evidence type="ECO:0000256" key="1">
    <source>
        <dbReference type="SAM" id="MobiDB-lite"/>
    </source>
</evidence>
<dbReference type="AlphaFoldDB" id="A0AAX6HG40"/>
<gene>
    <name evidence="2" type="ORF">M6B38_313325</name>
</gene>
<reference evidence="2" key="2">
    <citation type="submission" date="2023-04" db="EMBL/GenBank/DDBJ databases">
        <authorList>
            <person name="Bruccoleri R.E."/>
            <person name="Oakeley E.J."/>
            <person name="Faust A.-M."/>
            <person name="Dessus-Babus S."/>
            <person name="Altorfer M."/>
            <person name="Burckhardt D."/>
            <person name="Oertli M."/>
            <person name="Naumann U."/>
            <person name="Petersen F."/>
            <person name="Wong J."/>
        </authorList>
    </citation>
    <scope>NUCLEOTIDE SEQUENCE</scope>
    <source>
        <strain evidence="2">GSM-AAB239-AS_SAM_17_03QT</strain>
        <tissue evidence="2">Leaf</tissue>
    </source>
</reference>
<comment type="caution">
    <text evidence="2">The sequence shown here is derived from an EMBL/GenBank/DDBJ whole genome shotgun (WGS) entry which is preliminary data.</text>
</comment>
<feature type="compositionally biased region" description="Gly residues" evidence="1">
    <location>
        <begin position="88"/>
        <end position="99"/>
    </location>
</feature>
<organism evidence="2 3">
    <name type="scientific">Iris pallida</name>
    <name type="common">Sweet iris</name>
    <dbReference type="NCBI Taxonomy" id="29817"/>
    <lineage>
        <taxon>Eukaryota</taxon>
        <taxon>Viridiplantae</taxon>
        <taxon>Streptophyta</taxon>
        <taxon>Embryophyta</taxon>
        <taxon>Tracheophyta</taxon>
        <taxon>Spermatophyta</taxon>
        <taxon>Magnoliopsida</taxon>
        <taxon>Liliopsida</taxon>
        <taxon>Asparagales</taxon>
        <taxon>Iridaceae</taxon>
        <taxon>Iridoideae</taxon>
        <taxon>Irideae</taxon>
        <taxon>Iris</taxon>
    </lineage>
</organism>
<keyword evidence="3" id="KW-1185">Reference proteome</keyword>
<accession>A0AAX6HG40</accession>
<feature type="region of interest" description="Disordered" evidence="1">
    <location>
        <begin position="77"/>
        <end position="110"/>
    </location>
</feature>
<name>A0AAX6HG40_IRIPA</name>
<evidence type="ECO:0000313" key="2">
    <source>
        <dbReference type="EMBL" id="KAJ6839702.1"/>
    </source>
</evidence>
<keyword evidence="2" id="KW-0808">Transferase</keyword>